<dbReference type="InterPro" id="IPR042100">
    <property type="entry name" value="Bug_dom1"/>
</dbReference>
<feature type="chain" id="PRO_5011498902" evidence="2">
    <location>
        <begin position="25"/>
        <end position="330"/>
    </location>
</feature>
<dbReference type="Proteomes" id="UP000199473">
    <property type="component" value="Unassembled WGS sequence"/>
</dbReference>
<keyword evidence="3" id="KW-0675">Receptor</keyword>
<comment type="similarity">
    <text evidence="1">Belongs to the UPF0065 (bug) family.</text>
</comment>
<reference evidence="3 4" key="1">
    <citation type="submission" date="2016-10" db="EMBL/GenBank/DDBJ databases">
        <authorList>
            <person name="de Groot N.N."/>
        </authorList>
    </citation>
    <scope>NUCLEOTIDE SEQUENCE [LARGE SCALE GENOMIC DNA]</scope>
    <source>
        <strain evidence="3 4">DSM 19981</strain>
    </source>
</reference>
<protein>
    <submittedName>
        <fullName evidence="3">Tripartite-type tricarboxylate transporter, receptor component TctC</fullName>
    </submittedName>
</protein>
<evidence type="ECO:0000313" key="4">
    <source>
        <dbReference type="Proteomes" id="UP000199473"/>
    </source>
</evidence>
<evidence type="ECO:0000256" key="1">
    <source>
        <dbReference type="ARBA" id="ARBA00006987"/>
    </source>
</evidence>
<dbReference type="Gene3D" id="3.40.190.150">
    <property type="entry name" value="Bordetella uptake gene, domain 1"/>
    <property type="match status" value="1"/>
</dbReference>
<gene>
    <name evidence="3" type="ORF">SAMN02745775_10880</name>
</gene>
<proteinExistence type="inferred from homology"/>
<dbReference type="PIRSF" id="PIRSF017082">
    <property type="entry name" value="YflP"/>
    <property type="match status" value="1"/>
</dbReference>
<dbReference type="PANTHER" id="PTHR42928:SF5">
    <property type="entry name" value="BLR1237 PROTEIN"/>
    <property type="match status" value="1"/>
</dbReference>
<keyword evidence="4" id="KW-1185">Reference proteome</keyword>
<dbReference type="Pfam" id="PF03401">
    <property type="entry name" value="TctC"/>
    <property type="match status" value="1"/>
</dbReference>
<accession>A0A1I4CSP6</accession>
<dbReference type="AlphaFoldDB" id="A0A1I4CSP6"/>
<evidence type="ECO:0000313" key="3">
    <source>
        <dbReference type="EMBL" id="SFK83066.1"/>
    </source>
</evidence>
<dbReference type="STRING" id="1123062.SAMN02745775_10880"/>
<evidence type="ECO:0000256" key="2">
    <source>
        <dbReference type="SAM" id="SignalP"/>
    </source>
</evidence>
<organism evidence="3 4">
    <name type="scientific">Falsiroseomonas stagni DSM 19981</name>
    <dbReference type="NCBI Taxonomy" id="1123062"/>
    <lineage>
        <taxon>Bacteria</taxon>
        <taxon>Pseudomonadati</taxon>
        <taxon>Pseudomonadota</taxon>
        <taxon>Alphaproteobacteria</taxon>
        <taxon>Acetobacterales</taxon>
        <taxon>Roseomonadaceae</taxon>
        <taxon>Falsiroseomonas</taxon>
    </lineage>
</organism>
<dbReference type="EMBL" id="FOSQ01000008">
    <property type="protein sequence ID" value="SFK83066.1"/>
    <property type="molecule type" value="Genomic_DNA"/>
</dbReference>
<dbReference type="Gene3D" id="3.40.190.10">
    <property type="entry name" value="Periplasmic binding protein-like II"/>
    <property type="match status" value="1"/>
</dbReference>
<dbReference type="InterPro" id="IPR005064">
    <property type="entry name" value="BUG"/>
</dbReference>
<keyword evidence="2" id="KW-0732">Signal</keyword>
<dbReference type="PANTHER" id="PTHR42928">
    <property type="entry name" value="TRICARBOXYLATE-BINDING PROTEIN"/>
    <property type="match status" value="1"/>
</dbReference>
<dbReference type="RefSeq" id="WP_175534028.1">
    <property type="nucleotide sequence ID" value="NZ_FOSQ01000008.1"/>
</dbReference>
<dbReference type="SUPFAM" id="SSF53850">
    <property type="entry name" value="Periplasmic binding protein-like II"/>
    <property type="match status" value="1"/>
</dbReference>
<name>A0A1I4CSP6_9PROT</name>
<feature type="signal peptide" evidence="2">
    <location>
        <begin position="1"/>
        <end position="24"/>
    </location>
</feature>
<sequence length="330" mass="35221">MHRHRLGRRAALGFATTLALPGLAAAQGAAPFPDRNPRYIVPFPPGGLTDIMARFLAQKLSEAWGKAVLIDNRAGGNALIGADIAAKAPPDGHTLLAITLTHAVNATLFPNAPYDFRRDFHVISLLGSLPLVVVVNAEKSPARDLAGLVAQMRSTPMSGGSSGNGSPPHLGLELLRRVTNAGDRLTHVPYRGGAPSVTDLAGGTLDVMVSNLPECLAQIRGGRLRALAITSAERHKLVPEVPTVRELGLPQLEITNWTAVLTQAAVPAPLKARLEQDVLAAMRDPDMVRRAEEAGFQVLGWDSNRSTRFVAEETDRWASLVTEAQIRPDA</sequence>